<protein>
    <submittedName>
        <fullName evidence="3">Terminase small subunit</fullName>
    </submittedName>
</protein>
<dbReference type="Gene3D" id="1.10.10.1400">
    <property type="entry name" value="Terminase, small subunit, N-terminal DNA-binding domain, HTH motif"/>
    <property type="match status" value="1"/>
</dbReference>
<dbReference type="Pfam" id="PF03592">
    <property type="entry name" value="Terminase_2"/>
    <property type="match status" value="1"/>
</dbReference>
<keyword evidence="2" id="KW-0231">Viral genome packaging</keyword>
<accession>A0A0A0RSW5</accession>
<evidence type="ECO:0000313" key="3">
    <source>
        <dbReference type="EMBL" id="AIW03636.1"/>
    </source>
</evidence>
<dbReference type="Proteomes" id="UP000030208">
    <property type="component" value="Segment"/>
</dbReference>
<gene>
    <name evidence="3" type="ORF">CPT_Pascal1</name>
</gene>
<organism evidence="3 4">
    <name type="scientific">Bacillus phage Pascal</name>
    <dbReference type="NCBI Taxonomy" id="1540092"/>
    <lineage>
        <taxon>Viruses</taxon>
        <taxon>Duplodnaviria</taxon>
        <taxon>Heunggongvirae</taxon>
        <taxon>Uroviricota</taxon>
        <taxon>Caudoviricetes</taxon>
        <taxon>Pagevirus</taxon>
        <taxon>Pagevirus pascal</taxon>
    </lineage>
</organism>
<dbReference type="RefSeq" id="YP_009151469.1">
    <property type="nucleotide sequence ID" value="NC_027372.1"/>
</dbReference>
<evidence type="ECO:0000256" key="1">
    <source>
        <dbReference type="ARBA" id="ARBA00022612"/>
    </source>
</evidence>
<dbReference type="GO" id="GO:0051276">
    <property type="term" value="P:chromosome organization"/>
    <property type="evidence" value="ECO:0007669"/>
    <property type="project" value="InterPro"/>
</dbReference>
<dbReference type="InterPro" id="IPR038713">
    <property type="entry name" value="Terminase_Gp1_N_sf"/>
</dbReference>
<proteinExistence type="predicted"/>
<dbReference type="InterPro" id="IPR052404">
    <property type="entry name" value="SPP1-like_terminase"/>
</dbReference>
<name>A0A0A0RSW5_9CAUD</name>
<dbReference type="OrthoDB" id="9975at10239"/>
<sequence>MARLTPKQQMFVKEYLIDLNATQAALRAGYSAKTAKQMGTENLSKPIIQSEIQKHMNTRAEKVDISSERILQELAAIAFHDANDVVYVDEVEYISDWKTIKKATETEPEVKEPIMEISQRVVVKNLSELTPLQRKSIASIKQGKEGIEIKFYDKIKAAELLGKHMKLFADKIEHSGEVTHNNVDLTALSVEELRNLAKFNG</sequence>
<dbReference type="GeneID" id="24607730"/>
<dbReference type="KEGG" id="vg:24607730"/>
<keyword evidence="1" id="KW-1188">Viral release from host cell</keyword>
<keyword evidence="4" id="KW-1185">Reference proteome</keyword>
<dbReference type="EMBL" id="KM236247">
    <property type="protein sequence ID" value="AIW03636.1"/>
    <property type="molecule type" value="Genomic_DNA"/>
</dbReference>
<evidence type="ECO:0000256" key="2">
    <source>
        <dbReference type="ARBA" id="ARBA00023219"/>
    </source>
</evidence>
<dbReference type="InterPro" id="IPR005335">
    <property type="entry name" value="Terminase_ssu"/>
</dbReference>
<reference evidence="3 4" key="1">
    <citation type="journal article" date="2015" name="Genome Announc.">
        <title>Complete Genome of Bacillus megaterium Podophage Pascal.</title>
        <authorList>
            <person name="Snowden J.D."/>
            <person name="Vega Gonzalez A.E."/>
            <person name="Maroun J.W."/>
            <person name="Hernandez A.C."/>
            <person name="Kuty Everett G.F."/>
        </authorList>
    </citation>
    <scope>NUCLEOTIDE SEQUENCE [LARGE SCALE GENOMIC DNA]</scope>
</reference>
<evidence type="ECO:0000313" key="4">
    <source>
        <dbReference type="Proteomes" id="UP000030208"/>
    </source>
</evidence>
<dbReference type="PANTHER" id="PTHR41328">
    <property type="entry name" value="TERMINASE SMALL SUBUNIT-RELATED"/>
    <property type="match status" value="1"/>
</dbReference>
<dbReference type="PANTHER" id="PTHR41328:SF2">
    <property type="entry name" value="TERMINASE SMALL SUBUNIT"/>
    <property type="match status" value="1"/>
</dbReference>